<dbReference type="InterPro" id="IPR036864">
    <property type="entry name" value="Zn2-C6_fun-type_DNA-bd_sf"/>
</dbReference>
<dbReference type="GO" id="GO:0005634">
    <property type="term" value="C:nucleus"/>
    <property type="evidence" value="ECO:0007669"/>
    <property type="project" value="UniProtKB-SubCell"/>
</dbReference>
<evidence type="ECO:0000313" key="9">
    <source>
        <dbReference type="Proteomes" id="UP000756346"/>
    </source>
</evidence>
<dbReference type="Pfam" id="PF00172">
    <property type="entry name" value="Zn_clus"/>
    <property type="match status" value="1"/>
</dbReference>
<dbReference type="Proteomes" id="UP000756346">
    <property type="component" value="Unassembled WGS sequence"/>
</dbReference>
<dbReference type="SUPFAM" id="SSF57701">
    <property type="entry name" value="Zn2/Cys6 DNA-binding domain"/>
    <property type="match status" value="1"/>
</dbReference>
<dbReference type="GO" id="GO:0006351">
    <property type="term" value="P:DNA-templated transcription"/>
    <property type="evidence" value="ECO:0007669"/>
    <property type="project" value="InterPro"/>
</dbReference>
<reference evidence="8" key="1">
    <citation type="journal article" date="2021" name="Nat. Commun.">
        <title>Genetic determinants of endophytism in the Arabidopsis root mycobiome.</title>
        <authorList>
            <person name="Mesny F."/>
            <person name="Miyauchi S."/>
            <person name="Thiergart T."/>
            <person name="Pickel B."/>
            <person name="Atanasova L."/>
            <person name="Karlsson M."/>
            <person name="Huettel B."/>
            <person name="Barry K.W."/>
            <person name="Haridas S."/>
            <person name="Chen C."/>
            <person name="Bauer D."/>
            <person name="Andreopoulos W."/>
            <person name="Pangilinan J."/>
            <person name="LaButti K."/>
            <person name="Riley R."/>
            <person name="Lipzen A."/>
            <person name="Clum A."/>
            <person name="Drula E."/>
            <person name="Henrissat B."/>
            <person name="Kohler A."/>
            <person name="Grigoriev I.V."/>
            <person name="Martin F.M."/>
            <person name="Hacquard S."/>
        </authorList>
    </citation>
    <scope>NUCLEOTIDE SEQUENCE</scope>
    <source>
        <strain evidence="8">MPI-CAGE-CH-0230</strain>
    </source>
</reference>
<dbReference type="InterPro" id="IPR001138">
    <property type="entry name" value="Zn2Cys6_DnaBD"/>
</dbReference>
<feature type="region of interest" description="Disordered" evidence="6">
    <location>
        <begin position="44"/>
        <end position="71"/>
    </location>
</feature>
<dbReference type="GeneID" id="70180818"/>
<keyword evidence="3" id="KW-0805">Transcription regulation</keyword>
<evidence type="ECO:0000256" key="6">
    <source>
        <dbReference type="SAM" id="MobiDB-lite"/>
    </source>
</evidence>
<evidence type="ECO:0000256" key="1">
    <source>
        <dbReference type="ARBA" id="ARBA00004123"/>
    </source>
</evidence>
<feature type="domain" description="Zn(2)-C6 fungal-type" evidence="7">
    <location>
        <begin position="10"/>
        <end position="42"/>
    </location>
</feature>
<keyword evidence="5" id="KW-0539">Nucleus</keyword>
<dbReference type="InterPro" id="IPR050815">
    <property type="entry name" value="TF_fung"/>
</dbReference>
<sequence>MRPPMRSSIACLRCRKSKIKCENNGGSSPCDGCIKTGKQCIFQPPEGNPSPPKRIEPPVVTKQDRDGGSDRKRLKRIDEIAKSDGQKGITYAEEVLSAPFLTEDVWDQVLDLYKLHFAPELPFLHLPTMKERLGCKFRSSDSVEVSPEFNLVLLGVLALTARFHTDLVKYLAHITNNQPGNVRSRPMQTQVDPSTASEYYAEILSMALGPIPKTASVERVQAMLMLGLYEWGQTRPKPGGLGAWMSIGGAIRLAQFLKLGLVDQATTPSDTPNDHSSASDSHVILEREVRRRTMFGCFVLDRMLACGKGRVTMIQREDLSIQLPCSEDKFDLAIEVNTGMLPRSSLEESDRRDVNDDSVLSRFIRLVDIWGEISKYSSAGGRLTEKFPPWDSRTTFHQLNQRLKVFDASLPGAFKFSESNYRKHENHQASSAYVLLHVLRCISLIMLHREYIPFVPIRCKGPEGPRDEPTFPQKEYNWPQGFWSESAEHVFRAAKDIVELIEICERKNRLPQSTLVLFGIWTAAFVGLYAHHFPQMDEKQHLMGEQVVRKADPSIPQVYQQGPTAIAYNTLDKMSTWLKMASTYVSILLQMDKYFIGIKREFFKHEDRNQTDLAETARMATSRVRDGGSGGGLEEYEMMRPQLKDFGALNPVDSDRSRSSTVDRASSLGAESQGPVCTPKSMPSSFTAINHGHNLILPAPSESTQQANGTLPEMLIPSHGDAPRLRTHGACSLR</sequence>
<evidence type="ECO:0000259" key="7">
    <source>
        <dbReference type="PROSITE" id="PS50048"/>
    </source>
</evidence>
<dbReference type="Gene3D" id="4.10.240.10">
    <property type="entry name" value="Zn(2)-C6 fungal-type DNA-binding domain"/>
    <property type="match status" value="1"/>
</dbReference>
<comment type="caution">
    <text evidence="8">The sequence shown here is derived from an EMBL/GenBank/DDBJ whole genome shotgun (WGS) entry which is preliminary data.</text>
</comment>
<evidence type="ECO:0000256" key="4">
    <source>
        <dbReference type="ARBA" id="ARBA00023163"/>
    </source>
</evidence>
<protein>
    <submittedName>
        <fullName evidence="8">Fungal-specific transcription factor domain-containing protein</fullName>
    </submittedName>
</protein>
<name>A0A9P8Y7M1_9PEZI</name>
<dbReference type="PANTHER" id="PTHR47338">
    <property type="entry name" value="ZN(II)2CYS6 TRANSCRIPTION FACTOR (EUROFUNG)-RELATED"/>
    <property type="match status" value="1"/>
</dbReference>
<dbReference type="OrthoDB" id="5370478at2759"/>
<dbReference type="GO" id="GO:0008270">
    <property type="term" value="F:zinc ion binding"/>
    <property type="evidence" value="ECO:0007669"/>
    <property type="project" value="InterPro"/>
</dbReference>
<keyword evidence="4" id="KW-0804">Transcription</keyword>
<dbReference type="GO" id="GO:0003677">
    <property type="term" value="F:DNA binding"/>
    <property type="evidence" value="ECO:0007669"/>
    <property type="project" value="InterPro"/>
</dbReference>
<evidence type="ECO:0000256" key="5">
    <source>
        <dbReference type="ARBA" id="ARBA00023242"/>
    </source>
</evidence>
<proteinExistence type="predicted"/>
<evidence type="ECO:0000256" key="3">
    <source>
        <dbReference type="ARBA" id="ARBA00023015"/>
    </source>
</evidence>
<dbReference type="CDD" id="cd12148">
    <property type="entry name" value="fungal_TF_MHR"/>
    <property type="match status" value="1"/>
</dbReference>
<evidence type="ECO:0000313" key="8">
    <source>
        <dbReference type="EMBL" id="KAH7029646.1"/>
    </source>
</evidence>
<organism evidence="8 9">
    <name type="scientific">Microdochium trichocladiopsis</name>
    <dbReference type="NCBI Taxonomy" id="1682393"/>
    <lineage>
        <taxon>Eukaryota</taxon>
        <taxon>Fungi</taxon>
        <taxon>Dikarya</taxon>
        <taxon>Ascomycota</taxon>
        <taxon>Pezizomycotina</taxon>
        <taxon>Sordariomycetes</taxon>
        <taxon>Xylariomycetidae</taxon>
        <taxon>Xylariales</taxon>
        <taxon>Microdochiaceae</taxon>
        <taxon>Microdochium</taxon>
    </lineage>
</organism>
<gene>
    <name evidence="8" type="ORF">B0I36DRAFT_270356</name>
</gene>
<dbReference type="InterPro" id="IPR007219">
    <property type="entry name" value="XnlR_reg_dom"/>
</dbReference>
<dbReference type="AlphaFoldDB" id="A0A9P8Y7M1"/>
<dbReference type="PROSITE" id="PS50048">
    <property type="entry name" value="ZN2_CY6_FUNGAL_2"/>
    <property type="match status" value="1"/>
</dbReference>
<dbReference type="GO" id="GO:0000981">
    <property type="term" value="F:DNA-binding transcription factor activity, RNA polymerase II-specific"/>
    <property type="evidence" value="ECO:0007669"/>
    <property type="project" value="InterPro"/>
</dbReference>
<dbReference type="PANTHER" id="PTHR47338:SF5">
    <property type="entry name" value="ZN(II)2CYS6 TRANSCRIPTION FACTOR (EUROFUNG)"/>
    <property type="match status" value="1"/>
</dbReference>
<dbReference type="SMART" id="SM00906">
    <property type="entry name" value="Fungal_trans"/>
    <property type="match status" value="1"/>
</dbReference>
<feature type="region of interest" description="Disordered" evidence="6">
    <location>
        <begin position="647"/>
        <end position="734"/>
    </location>
</feature>
<dbReference type="RefSeq" id="XP_046011934.1">
    <property type="nucleotide sequence ID" value="XM_046151272.1"/>
</dbReference>
<evidence type="ECO:0000256" key="2">
    <source>
        <dbReference type="ARBA" id="ARBA00022723"/>
    </source>
</evidence>
<dbReference type="PROSITE" id="PS00463">
    <property type="entry name" value="ZN2_CY6_FUNGAL_1"/>
    <property type="match status" value="1"/>
</dbReference>
<dbReference type="SMART" id="SM00066">
    <property type="entry name" value="GAL4"/>
    <property type="match status" value="1"/>
</dbReference>
<dbReference type="EMBL" id="JAGTJQ010000006">
    <property type="protein sequence ID" value="KAH7029646.1"/>
    <property type="molecule type" value="Genomic_DNA"/>
</dbReference>
<keyword evidence="9" id="KW-1185">Reference proteome</keyword>
<comment type="subcellular location">
    <subcellularLocation>
        <location evidence="1">Nucleus</location>
    </subcellularLocation>
</comment>
<keyword evidence="2" id="KW-0479">Metal-binding</keyword>
<accession>A0A9P8Y7M1</accession>
<dbReference type="CDD" id="cd00067">
    <property type="entry name" value="GAL4"/>
    <property type="match status" value="1"/>
</dbReference>
<feature type="compositionally biased region" description="Basic and acidic residues" evidence="6">
    <location>
        <begin position="62"/>
        <end position="71"/>
    </location>
</feature>
<dbReference type="Pfam" id="PF04082">
    <property type="entry name" value="Fungal_trans"/>
    <property type="match status" value="1"/>
</dbReference>